<dbReference type="SUPFAM" id="SSF52047">
    <property type="entry name" value="RNI-like"/>
    <property type="match status" value="2"/>
</dbReference>
<reference evidence="1" key="1">
    <citation type="journal article" date="2020" name="Cell">
        <title>Large-Scale Comparative Analyses of Tick Genomes Elucidate Their Genetic Diversity and Vector Capacities.</title>
        <authorList>
            <consortium name="Tick Genome and Microbiome Consortium (TIGMIC)"/>
            <person name="Jia N."/>
            <person name="Wang J."/>
            <person name="Shi W."/>
            <person name="Du L."/>
            <person name="Sun Y."/>
            <person name="Zhan W."/>
            <person name="Jiang J.F."/>
            <person name="Wang Q."/>
            <person name="Zhang B."/>
            <person name="Ji P."/>
            <person name="Bell-Sakyi L."/>
            <person name="Cui X.M."/>
            <person name="Yuan T.T."/>
            <person name="Jiang B.G."/>
            <person name="Yang W.F."/>
            <person name="Lam T.T."/>
            <person name="Chang Q.C."/>
            <person name="Ding S.J."/>
            <person name="Wang X.J."/>
            <person name="Zhu J.G."/>
            <person name="Ruan X.D."/>
            <person name="Zhao L."/>
            <person name="Wei J.T."/>
            <person name="Ye R.Z."/>
            <person name="Que T.C."/>
            <person name="Du C.H."/>
            <person name="Zhou Y.H."/>
            <person name="Cheng J.X."/>
            <person name="Dai P.F."/>
            <person name="Guo W.B."/>
            <person name="Han X.H."/>
            <person name="Huang E.J."/>
            <person name="Li L.F."/>
            <person name="Wei W."/>
            <person name="Gao Y.C."/>
            <person name="Liu J.Z."/>
            <person name="Shao H.Z."/>
            <person name="Wang X."/>
            <person name="Wang C.C."/>
            <person name="Yang T.C."/>
            <person name="Huo Q.B."/>
            <person name="Li W."/>
            <person name="Chen H.Y."/>
            <person name="Chen S.E."/>
            <person name="Zhou L.G."/>
            <person name="Ni X.B."/>
            <person name="Tian J.H."/>
            <person name="Sheng Y."/>
            <person name="Liu T."/>
            <person name="Pan Y.S."/>
            <person name="Xia L.Y."/>
            <person name="Li J."/>
            <person name="Zhao F."/>
            <person name="Cao W.C."/>
        </authorList>
    </citation>
    <scope>NUCLEOTIDE SEQUENCE</scope>
    <source>
        <strain evidence="1">Rmic-2018</strain>
    </source>
</reference>
<sequence length="699" mass="79763">MAMAKTPISGSSIDYGATCTSRKDSLCDVFRNLSRWNELFWYVQLELKELSPGELSLVDACRRSMKCHLDYAPRHVRDAVAVLGNLLTRHHCLVSVNLANHMFDGHREIVCDALRKSANNLRKLELNVETEDGQPTPSFLETLPHLKQLQEVKLVGKPFEKTSISGLPEFLVSTRSLTTLTMPRFCVQGEGLVTIIRALKGNATIKALSVNACLLFGCAVGFGDYLSENRTLRSLSVTSCHRFALWEIRRFIGALYRDHSISELSLIDFSLDNKNIKSITRLLCHNRSVRRFHLDRCSWYDYEEELDAGRYKDWPRSETGLISPWLTLLAKNKTLNELTLDLSSFSPEQCRSFFEAIARNQSLEKVNVQDFRHEDVAQICRALRDNDVQKRFFFGNHYVTQGTAQALEECEEITHISIDNTLRHCRCEGMFNTLHLLPTCTHVKSFCLMMGDALFDGMWSSLIANCITDTKSLKELKLEFDSGNWHDADRPERVLLEALSMNKNIQRLSVERLCFNESETQTLVDTLISSRTLWDLTYKPLYHQSTTWFVEKLAQDVSTNYTLLSVNVLKYDELCRELFAIADTVRRNNTLVMRAAHFVEGWRDRHCAAAAELVHFHPVLLTKVQQLASIDENEAASKIEGSVKSFMELDDFMSVAGVVKSTVTCHRRDDGRKQLADLNSYCWLHLRGYLKVADISGSL</sequence>
<proteinExistence type="predicted"/>
<comment type="caution">
    <text evidence="1">The sequence shown here is derived from an EMBL/GenBank/DDBJ whole genome shotgun (WGS) entry which is preliminary data.</text>
</comment>
<dbReference type="VEuPathDB" id="VectorBase:LOC119180265"/>
<dbReference type="PANTHER" id="PTHR47679">
    <property type="entry name" value="PROTEIN TORNADO 1"/>
    <property type="match status" value="1"/>
</dbReference>
<gene>
    <name evidence="1" type="ORF">HPB51_015110</name>
</gene>
<protein>
    <submittedName>
        <fullName evidence="1">Uncharacterized protein</fullName>
    </submittedName>
</protein>
<evidence type="ECO:0000313" key="1">
    <source>
        <dbReference type="EMBL" id="KAH8037676.1"/>
    </source>
</evidence>
<dbReference type="EMBL" id="JABSTU010000002">
    <property type="protein sequence ID" value="KAH8037676.1"/>
    <property type="molecule type" value="Genomic_DNA"/>
</dbReference>
<dbReference type="InterPro" id="IPR032675">
    <property type="entry name" value="LRR_dom_sf"/>
</dbReference>
<evidence type="ECO:0000313" key="2">
    <source>
        <dbReference type="Proteomes" id="UP000821866"/>
    </source>
</evidence>
<reference evidence="1" key="2">
    <citation type="submission" date="2021-09" db="EMBL/GenBank/DDBJ databases">
        <authorList>
            <person name="Jia N."/>
            <person name="Wang J."/>
            <person name="Shi W."/>
            <person name="Du L."/>
            <person name="Sun Y."/>
            <person name="Zhan W."/>
            <person name="Jiang J."/>
            <person name="Wang Q."/>
            <person name="Zhang B."/>
            <person name="Ji P."/>
            <person name="Sakyi L.B."/>
            <person name="Cui X."/>
            <person name="Yuan T."/>
            <person name="Jiang B."/>
            <person name="Yang W."/>
            <person name="Lam T.T.-Y."/>
            <person name="Chang Q."/>
            <person name="Ding S."/>
            <person name="Wang X."/>
            <person name="Zhu J."/>
            <person name="Ruan X."/>
            <person name="Zhao L."/>
            <person name="Wei J."/>
            <person name="Que T."/>
            <person name="Du C."/>
            <person name="Cheng J."/>
            <person name="Dai P."/>
            <person name="Han X."/>
            <person name="Huang E."/>
            <person name="Gao Y."/>
            <person name="Liu J."/>
            <person name="Shao H."/>
            <person name="Ye R."/>
            <person name="Li L."/>
            <person name="Wei W."/>
            <person name="Wang X."/>
            <person name="Wang C."/>
            <person name="Huo Q."/>
            <person name="Li W."/>
            <person name="Guo W."/>
            <person name="Chen H."/>
            <person name="Chen S."/>
            <person name="Zhou L."/>
            <person name="Zhou L."/>
            <person name="Ni X."/>
            <person name="Tian J."/>
            <person name="Zhou Y."/>
            <person name="Sheng Y."/>
            <person name="Liu T."/>
            <person name="Pan Y."/>
            <person name="Xia L."/>
            <person name="Li J."/>
            <person name="Zhao F."/>
            <person name="Cao W."/>
        </authorList>
    </citation>
    <scope>NUCLEOTIDE SEQUENCE</scope>
    <source>
        <strain evidence="1">Rmic-2018</strain>
        <tissue evidence="1">Larvae</tissue>
    </source>
</reference>
<dbReference type="AlphaFoldDB" id="A0A9J6EU03"/>
<dbReference type="Gene3D" id="3.80.10.10">
    <property type="entry name" value="Ribonuclease Inhibitor"/>
    <property type="match status" value="3"/>
</dbReference>
<organism evidence="1 2">
    <name type="scientific">Rhipicephalus microplus</name>
    <name type="common">Cattle tick</name>
    <name type="synonym">Boophilus microplus</name>
    <dbReference type="NCBI Taxonomy" id="6941"/>
    <lineage>
        <taxon>Eukaryota</taxon>
        <taxon>Metazoa</taxon>
        <taxon>Ecdysozoa</taxon>
        <taxon>Arthropoda</taxon>
        <taxon>Chelicerata</taxon>
        <taxon>Arachnida</taxon>
        <taxon>Acari</taxon>
        <taxon>Parasitiformes</taxon>
        <taxon>Ixodida</taxon>
        <taxon>Ixodoidea</taxon>
        <taxon>Ixodidae</taxon>
        <taxon>Rhipicephalinae</taxon>
        <taxon>Rhipicephalus</taxon>
        <taxon>Boophilus</taxon>
    </lineage>
</organism>
<name>A0A9J6EU03_RHIMP</name>
<dbReference type="Proteomes" id="UP000821866">
    <property type="component" value="Chromosome 10"/>
</dbReference>
<accession>A0A9J6EU03</accession>
<dbReference type="PANTHER" id="PTHR47679:SF2">
    <property type="entry name" value="C-TERMINAL OF ROC (COR) DOMAIN-CONTAINING PROTEIN"/>
    <property type="match status" value="1"/>
</dbReference>
<keyword evidence="2" id="KW-1185">Reference proteome</keyword>